<comment type="caution">
    <text evidence="4">The sequence shown here is derived from an EMBL/GenBank/DDBJ whole genome shotgun (WGS) entry which is preliminary data.</text>
</comment>
<proteinExistence type="predicted"/>
<feature type="domain" description="Replication-associated protein G2P N-terminal" evidence="2">
    <location>
        <begin position="88"/>
        <end position="298"/>
    </location>
</feature>
<dbReference type="RefSeq" id="WP_285984733.1">
    <property type="nucleotide sequence ID" value="NZ_JASVDS010000011.1"/>
</dbReference>
<evidence type="ECO:0000313" key="4">
    <source>
        <dbReference type="EMBL" id="MDL5034658.1"/>
    </source>
</evidence>
<protein>
    <submittedName>
        <fullName evidence="4">Phage/plasmid replication protein</fullName>
    </submittedName>
</protein>
<evidence type="ECO:0000256" key="1">
    <source>
        <dbReference type="SAM" id="MobiDB-lite"/>
    </source>
</evidence>
<dbReference type="EMBL" id="JASVDS010000011">
    <property type="protein sequence ID" value="MDL5034658.1"/>
    <property type="molecule type" value="Genomic_DNA"/>
</dbReference>
<feature type="region of interest" description="Disordered" evidence="1">
    <location>
        <begin position="17"/>
        <end position="39"/>
    </location>
</feature>
<dbReference type="Pfam" id="PF05155">
    <property type="entry name" value="G2P_X_C"/>
    <property type="match status" value="1"/>
</dbReference>
<dbReference type="Proteomes" id="UP001238603">
    <property type="component" value="Unassembled WGS sequence"/>
</dbReference>
<gene>
    <name evidence="4" type="ORF">QRD43_22335</name>
</gene>
<dbReference type="InterPro" id="IPR022688">
    <property type="entry name" value="G2P_C"/>
</dbReference>
<name>A0ABT7LP59_9BURK</name>
<dbReference type="Pfam" id="PF05144">
    <property type="entry name" value="Phage_CRI"/>
    <property type="match status" value="1"/>
</dbReference>
<dbReference type="InterPro" id="IPR022686">
    <property type="entry name" value="G2P_N"/>
</dbReference>
<evidence type="ECO:0000313" key="5">
    <source>
        <dbReference type="Proteomes" id="UP001238603"/>
    </source>
</evidence>
<feature type="domain" description="Replication-associated protein G2P C-terminal" evidence="3">
    <location>
        <begin position="329"/>
        <end position="397"/>
    </location>
</feature>
<evidence type="ECO:0000259" key="3">
    <source>
        <dbReference type="Pfam" id="PF05155"/>
    </source>
</evidence>
<organism evidence="4 5">
    <name type="scientific">Roseateles subflavus</name>
    <dbReference type="NCBI Taxonomy" id="3053353"/>
    <lineage>
        <taxon>Bacteria</taxon>
        <taxon>Pseudomonadati</taxon>
        <taxon>Pseudomonadota</taxon>
        <taxon>Betaproteobacteria</taxon>
        <taxon>Burkholderiales</taxon>
        <taxon>Sphaerotilaceae</taxon>
        <taxon>Roseateles</taxon>
    </lineage>
</organism>
<keyword evidence="5" id="KW-1185">Reference proteome</keyword>
<reference evidence="4 5" key="1">
    <citation type="submission" date="2023-06" db="EMBL/GenBank/DDBJ databases">
        <title>Pelomonas sp. APW6 16S ribosomal RNA gene genome sequencing and assembly.</title>
        <authorList>
            <person name="Woo H."/>
        </authorList>
    </citation>
    <scope>NUCLEOTIDE SEQUENCE [LARGE SCALE GENOMIC DNA]</scope>
    <source>
        <strain evidence="4 5">APW6</strain>
    </source>
</reference>
<evidence type="ECO:0000259" key="2">
    <source>
        <dbReference type="Pfam" id="PF05144"/>
    </source>
</evidence>
<accession>A0ABT7LP59</accession>
<sequence length="400" mass="44568">MTLELVTPSRLAHLLPGKGIAGGGAQRTPGETLPRGRDGLVTRPEILTGEKKPAFCSVDAWPLDRETPFFVDWLTISQEHPEKGLPVVDSGCVMACDDAGELVWKTVRAVQHQGSFETSISVKCDGVRVTLSGNLSRFGRAENLFGFGFSDCIRRANDVLSHYGLPPFTAGRRIEYAAKQGKDVRYAWTGARVSRIDLTANFEAGSADDAHAVMQYLGTQHAGRQEGRVLGQGETVAWGGGRRQYWKAYLKHLELRRHECADERVAAHCEAVGLVRFEGTVRSNALTDMGAAYLGDYERGFAMQQLVHLFNEKSAVLTRAEKATDDLDELPRHLRATARDYLAGMDTRKTLSQATWYRHRNELLKYGLDLAVRNVRPFAPRVRVVELRRAERPSWYQLAA</sequence>